<dbReference type="Pfam" id="PF00440">
    <property type="entry name" value="TetR_N"/>
    <property type="match status" value="1"/>
</dbReference>
<keyword evidence="3" id="KW-0804">Transcription</keyword>
<dbReference type="PRINTS" id="PR00455">
    <property type="entry name" value="HTHTETR"/>
</dbReference>
<dbReference type="GO" id="GO:0003700">
    <property type="term" value="F:DNA-binding transcription factor activity"/>
    <property type="evidence" value="ECO:0007669"/>
    <property type="project" value="TreeGrafter"/>
</dbReference>
<evidence type="ECO:0000313" key="7">
    <source>
        <dbReference type="Proteomes" id="UP000234778"/>
    </source>
</evidence>
<proteinExistence type="predicted"/>
<dbReference type="Proteomes" id="UP000234778">
    <property type="component" value="Unassembled WGS sequence"/>
</dbReference>
<dbReference type="InterPro" id="IPR050109">
    <property type="entry name" value="HTH-type_TetR-like_transc_reg"/>
</dbReference>
<organism evidence="6 7">
    <name type="scientific">Actinomyces urogenitalis</name>
    <dbReference type="NCBI Taxonomy" id="103621"/>
    <lineage>
        <taxon>Bacteria</taxon>
        <taxon>Bacillati</taxon>
        <taxon>Actinomycetota</taxon>
        <taxon>Actinomycetes</taxon>
        <taxon>Actinomycetales</taxon>
        <taxon>Actinomycetaceae</taxon>
        <taxon>Actinomyces</taxon>
    </lineage>
</organism>
<name>A0A2I1KRH2_9ACTO</name>
<evidence type="ECO:0000259" key="5">
    <source>
        <dbReference type="PROSITE" id="PS50977"/>
    </source>
</evidence>
<accession>A0A2I1KRH2</accession>
<protein>
    <submittedName>
        <fullName evidence="6">TetR/AcrR family transcriptional regulator</fullName>
    </submittedName>
</protein>
<dbReference type="AlphaFoldDB" id="A0A2I1KRH2"/>
<dbReference type="Gene3D" id="1.10.357.10">
    <property type="entry name" value="Tetracycline Repressor, domain 2"/>
    <property type="match status" value="1"/>
</dbReference>
<reference evidence="6 7" key="1">
    <citation type="submission" date="2017-12" db="EMBL/GenBank/DDBJ databases">
        <title>Phylogenetic diversity of female urinary microbiome.</title>
        <authorList>
            <person name="Thomas-White K."/>
            <person name="Wolfe A.J."/>
        </authorList>
    </citation>
    <scope>NUCLEOTIDE SEQUENCE [LARGE SCALE GENOMIC DNA]</scope>
    <source>
        <strain evidence="6 7">UMB0319</strain>
    </source>
</reference>
<dbReference type="PROSITE" id="PS50977">
    <property type="entry name" value="HTH_TETR_2"/>
    <property type="match status" value="1"/>
</dbReference>
<evidence type="ECO:0000256" key="4">
    <source>
        <dbReference type="PROSITE-ProRule" id="PRU00335"/>
    </source>
</evidence>
<keyword evidence="2 4" id="KW-0238">DNA-binding</keyword>
<comment type="caution">
    <text evidence="6">The sequence shown here is derived from an EMBL/GenBank/DDBJ whole genome shotgun (WGS) entry which is preliminary data.</text>
</comment>
<sequence length="232" mass="25426">MASPQLRKRENTRARLVDAAATVIAAKGFEGARIDDVVSQAGFTRGAFYSNYSSLDEVLTEALIARGRRLLTRVTQAVEEIEGEMTIETLMEVLELIRPEARTIYLISTEYTLRRMRHPDSPEIPLATREEFTGLLSGVVVDVLARMGRTPSLPAHNIADVIALFFLDSIAKEAQAGSSPTSPHNPRQYLRYVIEAVITALSHPVDDGEASPVHSLTQVVSQLGPTCPQGEE</sequence>
<dbReference type="RefSeq" id="WP_006547806.1">
    <property type="nucleotide sequence ID" value="NZ_CP136961.1"/>
</dbReference>
<feature type="DNA-binding region" description="H-T-H motif" evidence="4">
    <location>
        <begin position="33"/>
        <end position="52"/>
    </location>
</feature>
<dbReference type="SUPFAM" id="SSF46689">
    <property type="entry name" value="Homeodomain-like"/>
    <property type="match status" value="1"/>
</dbReference>
<keyword evidence="1" id="KW-0805">Transcription regulation</keyword>
<evidence type="ECO:0000256" key="2">
    <source>
        <dbReference type="ARBA" id="ARBA00023125"/>
    </source>
</evidence>
<dbReference type="InterPro" id="IPR001647">
    <property type="entry name" value="HTH_TetR"/>
</dbReference>
<dbReference type="PANTHER" id="PTHR30055">
    <property type="entry name" value="HTH-TYPE TRANSCRIPTIONAL REGULATOR RUTR"/>
    <property type="match status" value="1"/>
</dbReference>
<feature type="domain" description="HTH tetR-type" evidence="5">
    <location>
        <begin position="10"/>
        <end position="70"/>
    </location>
</feature>
<evidence type="ECO:0000313" key="6">
    <source>
        <dbReference type="EMBL" id="PKY98197.1"/>
    </source>
</evidence>
<dbReference type="PANTHER" id="PTHR30055:SF234">
    <property type="entry name" value="HTH-TYPE TRANSCRIPTIONAL REGULATOR BETI"/>
    <property type="match status" value="1"/>
</dbReference>
<gene>
    <name evidence="6" type="ORF">CYJ26_09010</name>
</gene>
<dbReference type="InterPro" id="IPR009057">
    <property type="entry name" value="Homeodomain-like_sf"/>
</dbReference>
<dbReference type="GeneID" id="81709073"/>
<evidence type="ECO:0000256" key="1">
    <source>
        <dbReference type="ARBA" id="ARBA00023015"/>
    </source>
</evidence>
<evidence type="ECO:0000256" key="3">
    <source>
        <dbReference type="ARBA" id="ARBA00023163"/>
    </source>
</evidence>
<dbReference type="EMBL" id="PKHA01000010">
    <property type="protein sequence ID" value="PKY98197.1"/>
    <property type="molecule type" value="Genomic_DNA"/>
</dbReference>
<dbReference type="GO" id="GO:0000976">
    <property type="term" value="F:transcription cis-regulatory region binding"/>
    <property type="evidence" value="ECO:0007669"/>
    <property type="project" value="TreeGrafter"/>
</dbReference>